<dbReference type="SUPFAM" id="SSF52047">
    <property type="entry name" value="RNI-like"/>
    <property type="match status" value="1"/>
</dbReference>
<proteinExistence type="predicted"/>
<evidence type="ECO:0000313" key="2">
    <source>
        <dbReference type="EMBL" id="OMJ28012.1"/>
    </source>
</evidence>
<name>A0A1R1YM75_9FUNG</name>
<dbReference type="Pfam" id="PF12937">
    <property type="entry name" value="F-box-like"/>
    <property type="match status" value="1"/>
</dbReference>
<dbReference type="Gene3D" id="3.80.10.10">
    <property type="entry name" value="Ribonuclease Inhibitor"/>
    <property type="match status" value="2"/>
</dbReference>
<keyword evidence="3" id="KW-1185">Reference proteome</keyword>
<dbReference type="InterPro" id="IPR006553">
    <property type="entry name" value="Leu-rich_rpt_Cys-con_subtyp"/>
</dbReference>
<dbReference type="InterPro" id="IPR032675">
    <property type="entry name" value="LRR_dom_sf"/>
</dbReference>
<sequence>MIINYLSLKDVYRISSVCTLWKTYIDSNKLLWRNLDYSKKSSYEPFNHFENLGTRLEDRLLSKKFSELGNSACIQSNSKCNHRCSILFDQGRLYSNKKIPARSHPISEKLILRGILNSREQLLSISIPDSRNVTKKLFSEILSRSRPRLQKLSLSCLKPPLIPPVLSPLVSSLAQTNHLTNLCISYNPILTSKMVIEIAKNCTQISSLDLSCCSNVDWLSIISQFNLNPPDSFFPNLENLFINDQLESFILICTPESRLVNSFNKLSTLSISWNSMRRKLFFPGSYIPLSKAVPNSYRNYKINFSLFPNLKHICLDGHFDVYTPVFIDLQNGENNELVIPEWCVFSCGFSSKLDNRAFISLISASQNLKALDISWANKLDSESVYHLLSLEKSQLNSLNISGCLGFSVEDLIRMSKKFNDLSYIDFSYTNCDTVVASEMVSMVTRNLETLILDGTSVSDSGVAKLIAKIVEISPKCYDCNSLVSPSMSVCKCRVAQLSNKRGNNGLRAVPQTEADFVE</sequence>
<evidence type="ECO:0000313" key="3">
    <source>
        <dbReference type="Proteomes" id="UP000187429"/>
    </source>
</evidence>
<dbReference type="PROSITE" id="PS50181">
    <property type="entry name" value="FBOX"/>
    <property type="match status" value="1"/>
</dbReference>
<dbReference type="AlphaFoldDB" id="A0A1R1YM75"/>
<feature type="domain" description="F-box" evidence="1">
    <location>
        <begin position="1"/>
        <end position="35"/>
    </location>
</feature>
<reference evidence="3" key="1">
    <citation type="submission" date="2017-01" db="EMBL/GenBank/DDBJ databases">
        <authorList>
            <person name="Wang Y."/>
            <person name="White M."/>
            <person name="Kvist S."/>
            <person name="Moncalvo J.-M."/>
        </authorList>
    </citation>
    <scope>NUCLEOTIDE SEQUENCE [LARGE SCALE GENOMIC DNA]</scope>
    <source>
        <strain evidence="3">ID-206-W2</strain>
    </source>
</reference>
<dbReference type="SUPFAM" id="SSF81383">
    <property type="entry name" value="F-box domain"/>
    <property type="match status" value="1"/>
</dbReference>
<accession>A0A1R1YM75</accession>
<dbReference type="SMART" id="SM00367">
    <property type="entry name" value="LRR_CC"/>
    <property type="match status" value="5"/>
</dbReference>
<dbReference type="EMBL" id="LSSM01000739">
    <property type="protein sequence ID" value="OMJ28012.1"/>
    <property type="molecule type" value="Genomic_DNA"/>
</dbReference>
<dbReference type="OrthoDB" id="629492at2759"/>
<gene>
    <name evidence="2" type="ORF">AYI69_g2536</name>
</gene>
<dbReference type="InterPro" id="IPR036047">
    <property type="entry name" value="F-box-like_dom_sf"/>
</dbReference>
<protein>
    <recommendedName>
        <fullName evidence="1">F-box domain-containing protein</fullName>
    </recommendedName>
</protein>
<organism evidence="2 3">
    <name type="scientific">Smittium culicis</name>
    <dbReference type="NCBI Taxonomy" id="133412"/>
    <lineage>
        <taxon>Eukaryota</taxon>
        <taxon>Fungi</taxon>
        <taxon>Fungi incertae sedis</taxon>
        <taxon>Zoopagomycota</taxon>
        <taxon>Kickxellomycotina</taxon>
        <taxon>Harpellomycetes</taxon>
        <taxon>Harpellales</taxon>
        <taxon>Legeriomycetaceae</taxon>
        <taxon>Smittium</taxon>
    </lineage>
</organism>
<dbReference type="InterPro" id="IPR001810">
    <property type="entry name" value="F-box_dom"/>
</dbReference>
<comment type="caution">
    <text evidence="2">The sequence shown here is derived from an EMBL/GenBank/DDBJ whole genome shotgun (WGS) entry which is preliminary data.</text>
</comment>
<evidence type="ECO:0000259" key="1">
    <source>
        <dbReference type="PROSITE" id="PS50181"/>
    </source>
</evidence>
<dbReference type="Proteomes" id="UP000187429">
    <property type="component" value="Unassembled WGS sequence"/>
</dbReference>